<dbReference type="Proteomes" id="UP000027138">
    <property type="component" value="Unassembled WGS sequence"/>
</dbReference>
<protein>
    <submittedName>
        <fullName evidence="1">Uncharacterized protein</fullName>
    </submittedName>
</protein>
<evidence type="ECO:0000313" key="2">
    <source>
        <dbReference type="Proteomes" id="UP000027138"/>
    </source>
</evidence>
<keyword evidence="2" id="KW-1185">Reference proteome</keyword>
<evidence type="ECO:0000313" key="1">
    <source>
        <dbReference type="EMBL" id="KDP24763.1"/>
    </source>
</evidence>
<accession>A0A067JPP4</accession>
<sequence length="101" mass="11738">MYYLRERVYEWELGPDRRSVSHEVPYYVLSTRSIWLEQDIVAARRGLAATDHLTAFVSDGYVVFVQTQLLVHIPPPTEFDPFAEVEELDRDLGTVPVQQRS</sequence>
<dbReference type="AlphaFoldDB" id="A0A067JPP4"/>
<gene>
    <name evidence="1" type="ORF">JCGZ_25423</name>
</gene>
<organism evidence="1 2">
    <name type="scientific">Jatropha curcas</name>
    <name type="common">Barbados nut</name>
    <dbReference type="NCBI Taxonomy" id="180498"/>
    <lineage>
        <taxon>Eukaryota</taxon>
        <taxon>Viridiplantae</taxon>
        <taxon>Streptophyta</taxon>
        <taxon>Embryophyta</taxon>
        <taxon>Tracheophyta</taxon>
        <taxon>Spermatophyta</taxon>
        <taxon>Magnoliopsida</taxon>
        <taxon>eudicotyledons</taxon>
        <taxon>Gunneridae</taxon>
        <taxon>Pentapetalae</taxon>
        <taxon>rosids</taxon>
        <taxon>fabids</taxon>
        <taxon>Malpighiales</taxon>
        <taxon>Euphorbiaceae</taxon>
        <taxon>Crotonoideae</taxon>
        <taxon>Jatropheae</taxon>
        <taxon>Jatropha</taxon>
    </lineage>
</organism>
<reference evidence="1 2" key="1">
    <citation type="journal article" date="2014" name="PLoS ONE">
        <title>Global Analysis of Gene Expression Profiles in Physic Nut (Jatropha curcas L.) Seedlings Exposed to Salt Stress.</title>
        <authorList>
            <person name="Zhang L."/>
            <person name="Zhang C."/>
            <person name="Wu P."/>
            <person name="Chen Y."/>
            <person name="Li M."/>
            <person name="Jiang H."/>
            <person name="Wu G."/>
        </authorList>
    </citation>
    <scope>NUCLEOTIDE SEQUENCE [LARGE SCALE GENOMIC DNA]</scope>
    <source>
        <strain evidence="2">cv. GZQX0401</strain>
        <tissue evidence="1">Young leaves</tissue>
    </source>
</reference>
<proteinExistence type="predicted"/>
<dbReference type="EMBL" id="KK915069">
    <property type="protein sequence ID" value="KDP24763.1"/>
    <property type="molecule type" value="Genomic_DNA"/>
</dbReference>
<name>A0A067JPP4_JATCU</name>